<organism evidence="2 3">
    <name type="scientific">Sorghum bicolor</name>
    <name type="common">Sorghum</name>
    <name type="synonym">Sorghum vulgare</name>
    <dbReference type="NCBI Taxonomy" id="4558"/>
    <lineage>
        <taxon>Eukaryota</taxon>
        <taxon>Viridiplantae</taxon>
        <taxon>Streptophyta</taxon>
        <taxon>Embryophyta</taxon>
        <taxon>Tracheophyta</taxon>
        <taxon>Spermatophyta</taxon>
        <taxon>Magnoliopsida</taxon>
        <taxon>Liliopsida</taxon>
        <taxon>Poales</taxon>
        <taxon>Poaceae</taxon>
        <taxon>PACMAD clade</taxon>
        <taxon>Panicoideae</taxon>
        <taxon>Andropogonodae</taxon>
        <taxon>Andropogoneae</taxon>
        <taxon>Sorghinae</taxon>
        <taxon>Sorghum</taxon>
    </lineage>
</organism>
<evidence type="ECO:0000313" key="3">
    <source>
        <dbReference type="Proteomes" id="UP000000768"/>
    </source>
</evidence>
<gene>
    <name evidence="2" type="ORF">SORBI_3001G371600</name>
</gene>
<evidence type="ECO:0000313" key="2">
    <source>
        <dbReference type="EMBL" id="KXG39371.1"/>
    </source>
</evidence>
<name>A0A1B6QN83_SORBI</name>
<reference evidence="2 3" key="1">
    <citation type="journal article" date="2009" name="Nature">
        <title>The Sorghum bicolor genome and the diversification of grasses.</title>
        <authorList>
            <person name="Paterson A.H."/>
            <person name="Bowers J.E."/>
            <person name="Bruggmann R."/>
            <person name="Dubchak I."/>
            <person name="Grimwood J."/>
            <person name="Gundlach H."/>
            <person name="Haberer G."/>
            <person name="Hellsten U."/>
            <person name="Mitros T."/>
            <person name="Poliakov A."/>
            <person name="Schmutz J."/>
            <person name="Spannagl M."/>
            <person name="Tang H."/>
            <person name="Wang X."/>
            <person name="Wicker T."/>
            <person name="Bharti A.K."/>
            <person name="Chapman J."/>
            <person name="Feltus F.A."/>
            <person name="Gowik U."/>
            <person name="Grigoriev I.V."/>
            <person name="Lyons E."/>
            <person name="Maher C.A."/>
            <person name="Martis M."/>
            <person name="Narechania A."/>
            <person name="Otillar R.P."/>
            <person name="Penning B.W."/>
            <person name="Salamov A.A."/>
            <person name="Wang Y."/>
            <person name="Zhang L."/>
            <person name="Carpita N.C."/>
            <person name="Freeling M."/>
            <person name="Gingle A.R."/>
            <person name="Hash C.T."/>
            <person name="Keller B."/>
            <person name="Klein P."/>
            <person name="Kresovich S."/>
            <person name="McCann M.C."/>
            <person name="Ming R."/>
            <person name="Peterson D.G."/>
            <person name="Mehboob-ur-Rahman"/>
            <person name="Ware D."/>
            <person name="Westhoff P."/>
            <person name="Mayer K.F."/>
            <person name="Messing J."/>
            <person name="Rokhsar D.S."/>
        </authorList>
    </citation>
    <scope>NUCLEOTIDE SEQUENCE [LARGE SCALE GENOMIC DNA]</scope>
    <source>
        <strain evidence="3">cv. BTx623</strain>
    </source>
</reference>
<keyword evidence="3" id="KW-1185">Reference proteome</keyword>
<dbReference type="EMBL" id="CM000760">
    <property type="protein sequence ID" value="KXG39371.1"/>
    <property type="molecule type" value="Genomic_DNA"/>
</dbReference>
<evidence type="ECO:0000256" key="1">
    <source>
        <dbReference type="SAM" id="MobiDB-lite"/>
    </source>
</evidence>
<protein>
    <submittedName>
        <fullName evidence="2">Uncharacterized protein</fullName>
    </submittedName>
</protein>
<reference evidence="3" key="2">
    <citation type="journal article" date="2018" name="Plant J.">
        <title>The Sorghum bicolor reference genome: improved assembly, gene annotations, a transcriptome atlas, and signatures of genome organization.</title>
        <authorList>
            <person name="McCormick R.F."/>
            <person name="Truong S.K."/>
            <person name="Sreedasyam A."/>
            <person name="Jenkins J."/>
            <person name="Shu S."/>
            <person name="Sims D."/>
            <person name="Kennedy M."/>
            <person name="Amirebrahimi M."/>
            <person name="Weers B.D."/>
            <person name="McKinley B."/>
            <person name="Mattison A."/>
            <person name="Morishige D.T."/>
            <person name="Grimwood J."/>
            <person name="Schmutz J."/>
            <person name="Mullet J.E."/>
        </authorList>
    </citation>
    <scope>NUCLEOTIDE SEQUENCE [LARGE SCALE GENOMIC DNA]</scope>
    <source>
        <strain evidence="3">cv. BTx623</strain>
    </source>
</reference>
<dbReference type="AlphaFoldDB" id="A0A1B6QN83"/>
<sequence length="97" mass="10596">MPCGHCRQFLQETRWPRAGPDAGSGERGSAAASAPWTRHEGQERPLQRPRGGGDLRDGRSLRDDGWRHRGFQTANEDGGLVARADASGILPLSGRHR</sequence>
<dbReference type="Proteomes" id="UP000000768">
    <property type="component" value="Chromosome 1"/>
</dbReference>
<accession>A0A1B6QN83</accession>
<feature type="region of interest" description="Disordered" evidence="1">
    <location>
        <begin position="1"/>
        <end position="97"/>
    </location>
</feature>
<dbReference type="Gramene" id="KXG39371">
    <property type="protein sequence ID" value="KXG39371"/>
    <property type="gene ID" value="SORBI_3001G371600"/>
</dbReference>
<dbReference type="InParanoid" id="A0A1B6QN83"/>
<proteinExistence type="predicted"/>
<feature type="compositionally biased region" description="Basic and acidic residues" evidence="1">
    <location>
        <begin position="37"/>
        <end position="67"/>
    </location>
</feature>